<keyword evidence="2" id="KW-1185">Reference proteome</keyword>
<gene>
    <name evidence="1" type="ORF">J42TS3_23540</name>
</gene>
<dbReference type="PROSITE" id="PS01228">
    <property type="entry name" value="COF_1"/>
    <property type="match status" value="1"/>
</dbReference>
<sequence length="260" mass="29193">MKIPLIVLDLDGTLLNSSKEITNRNSKAIADCAGLGIKFIFATARPPRAVRSFMNDELFRLGSFIYYNGAYIDCKHTGIQDHISIESNITAEVLDYCLQCNPDLDLSLEVKDEWMSLREYDYTTLIKVKDNPAVKSLEELKRHDASKILFSGRMNLDLFMDKFNTRLNILTTDNGELVQLSSLRASKESAVSVLCKAMNIPLEKVMVFGDDFNDIGLFKSCGWPVAMGNAIEELKQISKEITETNDNDGVAMVLEKLCRS</sequence>
<evidence type="ECO:0000313" key="2">
    <source>
        <dbReference type="Proteomes" id="UP000679992"/>
    </source>
</evidence>
<dbReference type="SUPFAM" id="SSF56784">
    <property type="entry name" value="HAD-like"/>
    <property type="match status" value="1"/>
</dbReference>
<dbReference type="Gene3D" id="3.30.1240.10">
    <property type="match status" value="1"/>
</dbReference>
<accession>A0ABQ4MBJ0</accession>
<dbReference type="InterPro" id="IPR000150">
    <property type="entry name" value="Cof"/>
</dbReference>
<dbReference type="SFLD" id="SFLDS00003">
    <property type="entry name" value="Haloacid_Dehalogenase"/>
    <property type="match status" value="1"/>
</dbReference>
<comment type="caution">
    <text evidence="1">The sequence shown here is derived from an EMBL/GenBank/DDBJ whole genome shotgun (WGS) entry which is preliminary data.</text>
</comment>
<dbReference type="Proteomes" id="UP000679992">
    <property type="component" value="Unassembled WGS sequence"/>
</dbReference>
<evidence type="ECO:0000313" key="1">
    <source>
        <dbReference type="EMBL" id="GIP53319.1"/>
    </source>
</evidence>
<dbReference type="PANTHER" id="PTHR10000:SF8">
    <property type="entry name" value="HAD SUPERFAMILY HYDROLASE-LIKE, TYPE 3"/>
    <property type="match status" value="1"/>
</dbReference>
<dbReference type="InterPro" id="IPR006379">
    <property type="entry name" value="HAD-SF_hydro_IIB"/>
</dbReference>
<reference evidence="1 2" key="1">
    <citation type="submission" date="2021-03" db="EMBL/GenBank/DDBJ databases">
        <title>Antimicrobial resistance genes in bacteria isolated from Japanese honey, and their potential for conferring macrolide and lincosamide resistance in the American foulbrood pathogen Paenibacillus larvae.</title>
        <authorList>
            <person name="Okamoto M."/>
            <person name="Kumagai M."/>
            <person name="Kanamori H."/>
            <person name="Takamatsu D."/>
        </authorList>
    </citation>
    <scope>NUCLEOTIDE SEQUENCE [LARGE SCALE GENOMIC DNA]</scope>
    <source>
        <strain evidence="1 2">J42TS3</strain>
    </source>
</reference>
<protein>
    <submittedName>
        <fullName evidence="1">Haloacid dehalogenase</fullName>
    </submittedName>
</protein>
<dbReference type="InterPro" id="IPR023214">
    <property type="entry name" value="HAD_sf"/>
</dbReference>
<dbReference type="NCBIfam" id="TIGR00099">
    <property type="entry name" value="Cof-subfamily"/>
    <property type="match status" value="1"/>
</dbReference>
<dbReference type="NCBIfam" id="TIGR01484">
    <property type="entry name" value="HAD-SF-IIB"/>
    <property type="match status" value="1"/>
</dbReference>
<dbReference type="RefSeq" id="WP_213654908.1">
    <property type="nucleotide sequence ID" value="NZ_BOSL01000006.1"/>
</dbReference>
<dbReference type="Gene3D" id="3.40.50.1000">
    <property type="entry name" value="HAD superfamily/HAD-like"/>
    <property type="match status" value="1"/>
</dbReference>
<dbReference type="PANTHER" id="PTHR10000">
    <property type="entry name" value="PHOSPHOSERINE PHOSPHATASE"/>
    <property type="match status" value="1"/>
</dbReference>
<dbReference type="CDD" id="cd07516">
    <property type="entry name" value="HAD_Pase"/>
    <property type="match status" value="1"/>
</dbReference>
<proteinExistence type="predicted"/>
<dbReference type="EMBL" id="BOSL01000006">
    <property type="protein sequence ID" value="GIP53319.1"/>
    <property type="molecule type" value="Genomic_DNA"/>
</dbReference>
<dbReference type="SFLD" id="SFLDG01140">
    <property type="entry name" value="C2.B:_Phosphomannomutase_and_P"/>
    <property type="match status" value="1"/>
</dbReference>
<dbReference type="InterPro" id="IPR036412">
    <property type="entry name" value="HAD-like_sf"/>
</dbReference>
<organism evidence="1 2">
    <name type="scientific">Paenibacillus vini</name>
    <dbReference type="NCBI Taxonomy" id="1476024"/>
    <lineage>
        <taxon>Bacteria</taxon>
        <taxon>Bacillati</taxon>
        <taxon>Bacillota</taxon>
        <taxon>Bacilli</taxon>
        <taxon>Bacillales</taxon>
        <taxon>Paenibacillaceae</taxon>
        <taxon>Paenibacillus</taxon>
    </lineage>
</organism>
<dbReference type="Pfam" id="PF08282">
    <property type="entry name" value="Hydrolase_3"/>
    <property type="match status" value="1"/>
</dbReference>
<name>A0ABQ4MBJ0_9BACL</name>